<feature type="region of interest" description="Disordered" evidence="1">
    <location>
        <begin position="1"/>
        <end position="29"/>
    </location>
</feature>
<reference evidence="3" key="1">
    <citation type="journal article" date="2019" name="Int. J. Syst. Evol. Microbiol.">
        <title>The Global Catalogue of Microorganisms (GCM) 10K type strain sequencing project: providing services to taxonomists for standard genome sequencing and annotation.</title>
        <authorList>
            <consortium name="The Broad Institute Genomics Platform"/>
            <consortium name="The Broad Institute Genome Sequencing Center for Infectious Disease"/>
            <person name="Wu L."/>
            <person name="Ma J."/>
        </authorList>
    </citation>
    <scope>NUCLEOTIDE SEQUENCE [LARGE SCALE GENOMIC DNA]</scope>
    <source>
        <strain evidence="3">JCM 17804</strain>
    </source>
</reference>
<evidence type="ECO:0000313" key="2">
    <source>
        <dbReference type="EMBL" id="GAA4337962.1"/>
    </source>
</evidence>
<name>A0ABP8HDR0_9BURK</name>
<protein>
    <recommendedName>
        <fullName evidence="4">TauD/TfdA-like domain-containing protein</fullName>
    </recommendedName>
</protein>
<organism evidence="2 3">
    <name type="scientific">Variovorax defluvii</name>
    <dbReference type="NCBI Taxonomy" id="913761"/>
    <lineage>
        <taxon>Bacteria</taxon>
        <taxon>Pseudomonadati</taxon>
        <taxon>Pseudomonadota</taxon>
        <taxon>Betaproteobacteria</taxon>
        <taxon>Burkholderiales</taxon>
        <taxon>Comamonadaceae</taxon>
        <taxon>Variovorax</taxon>
    </lineage>
</organism>
<keyword evidence="3" id="KW-1185">Reference proteome</keyword>
<dbReference type="EMBL" id="BAABGJ010000012">
    <property type="protein sequence ID" value="GAA4337962.1"/>
    <property type="molecule type" value="Genomic_DNA"/>
</dbReference>
<gene>
    <name evidence="2" type="ORF">GCM10023165_16360</name>
</gene>
<evidence type="ECO:0000313" key="3">
    <source>
        <dbReference type="Proteomes" id="UP001500975"/>
    </source>
</evidence>
<sequence length="304" mass="34038">MHWPASRSPLSVTTAADVPPVPAPKGAMPQKLSTFRRPAEQQQNFREVIDTLSHRLAEMGLPEEPNHRVGEFELLRHGRTGVHLSKFKGTGVEFFEPSGDAAHKLEQLTAWTMKDLSVQAFVEEHLDGLFADGRRPVIEIWYSEARDPVKHKRLHKDVGEPIFTSLHYDTDRPTDGVEFTVNDASVAKVLDRNPNNLPASIIATLRTEQQSLPPADKIYESTIDPEGGILFNNILLSHSTPGPKSRAIDPLVLKNRLPGFFERQGQNAKQAYESCLRLRQVRLTDGLSLAQSKFLYESPVARVL</sequence>
<comment type="caution">
    <text evidence="2">The sequence shown here is derived from an EMBL/GenBank/DDBJ whole genome shotgun (WGS) entry which is preliminary data.</text>
</comment>
<evidence type="ECO:0008006" key="4">
    <source>
        <dbReference type="Google" id="ProtNLM"/>
    </source>
</evidence>
<proteinExistence type="predicted"/>
<accession>A0ABP8HDR0</accession>
<evidence type="ECO:0000256" key="1">
    <source>
        <dbReference type="SAM" id="MobiDB-lite"/>
    </source>
</evidence>
<dbReference type="Proteomes" id="UP001500975">
    <property type="component" value="Unassembled WGS sequence"/>
</dbReference>
<dbReference type="RefSeq" id="WP_345537115.1">
    <property type="nucleotide sequence ID" value="NZ_BAABGJ010000012.1"/>
</dbReference>